<proteinExistence type="inferred from homology"/>
<keyword evidence="15" id="KW-1185">Reference proteome</keyword>
<gene>
    <name evidence="14" type="ORF">EFY79_12650</name>
</gene>
<evidence type="ECO:0000256" key="6">
    <source>
        <dbReference type="ARBA" id="ARBA00023157"/>
    </source>
</evidence>
<comment type="catalytic activity">
    <reaction evidence="11">
        <text>Hydrolysis of terminal, non-reducing alpha-D-galactose residues in alpha-D-galactosides, including galactose oligosaccharides, galactomannans and galactolipids.</text>
        <dbReference type="EC" id="3.2.1.22"/>
    </reaction>
</comment>
<dbReference type="PANTHER" id="PTHR11452">
    <property type="entry name" value="ALPHA-GALACTOSIDASE/ALPHA-N-ACETYLGALACTOSAMINIDASE"/>
    <property type="match status" value="1"/>
</dbReference>
<keyword evidence="8" id="KW-0119">Carbohydrate metabolism</keyword>
<evidence type="ECO:0000256" key="11">
    <source>
        <dbReference type="RuleBase" id="RU361168"/>
    </source>
</evidence>
<dbReference type="EMBL" id="RJJR01000009">
    <property type="protein sequence ID" value="RNI35797.1"/>
    <property type="molecule type" value="Genomic_DNA"/>
</dbReference>
<keyword evidence="7" id="KW-0325">Glycoprotein</keyword>
<dbReference type="InterPro" id="IPR041233">
    <property type="entry name" value="Melibiase_C"/>
</dbReference>
<evidence type="ECO:0000313" key="14">
    <source>
        <dbReference type="EMBL" id="RNI35797.1"/>
    </source>
</evidence>
<dbReference type="Gene3D" id="3.20.20.70">
    <property type="entry name" value="Aldolase class I"/>
    <property type="match status" value="1"/>
</dbReference>
<dbReference type="PRINTS" id="PR00740">
    <property type="entry name" value="GLHYDRLASE27"/>
</dbReference>
<dbReference type="InterPro" id="IPR002241">
    <property type="entry name" value="Glyco_hydro_27"/>
</dbReference>
<dbReference type="FunFam" id="3.20.20.70:FF:000197">
    <property type="entry name" value="Alpha-galactosidase"/>
    <property type="match status" value="1"/>
</dbReference>
<dbReference type="SUPFAM" id="SSF51011">
    <property type="entry name" value="Glycosyl hydrolase domain"/>
    <property type="match status" value="1"/>
</dbReference>
<name>A0A3M9NES9_9BACT</name>
<evidence type="ECO:0000256" key="4">
    <source>
        <dbReference type="ARBA" id="ARBA00022729"/>
    </source>
</evidence>
<evidence type="ECO:0000256" key="7">
    <source>
        <dbReference type="ARBA" id="ARBA00023180"/>
    </source>
</evidence>
<keyword evidence="4 12" id="KW-0732">Signal</keyword>
<dbReference type="InterPro" id="IPR017853">
    <property type="entry name" value="GH"/>
</dbReference>
<dbReference type="FunFam" id="2.60.40.1180:FF:000008">
    <property type="entry name" value="Alpha-galactosidase"/>
    <property type="match status" value="1"/>
</dbReference>
<dbReference type="AlphaFoldDB" id="A0A3M9NES9"/>
<evidence type="ECO:0000313" key="15">
    <source>
        <dbReference type="Proteomes" id="UP000267223"/>
    </source>
</evidence>
<dbReference type="InterPro" id="IPR000111">
    <property type="entry name" value="Glyco_hydro_27/36_CS"/>
</dbReference>
<dbReference type="Gene3D" id="2.60.40.1180">
    <property type="entry name" value="Golgi alpha-mannosidase II"/>
    <property type="match status" value="1"/>
</dbReference>
<evidence type="ECO:0000256" key="1">
    <source>
        <dbReference type="ARBA" id="ARBA00004613"/>
    </source>
</evidence>
<dbReference type="InterPro" id="IPR013780">
    <property type="entry name" value="Glyco_hydro_b"/>
</dbReference>
<protein>
    <recommendedName>
        <fullName evidence="11">Alpha-galactosidase</fullName>
        <ecNumber evidence="11">3.2.1.22</ecNumber>
    </recommendedName>
    <alternativeName>
        <fullName evidence="11">Melibiase</fullName>
    </alternativeName>
</protein>
<comment type="subcellular location">
    <subcellularLocation>
        <location evidence="1">Secreted</location>
    </subcellularLocation>
</comment>
<dbReference type="GO" id="GO:0005576">
    <property type="term" value="C:extracellular region"/>
    <property type="evidence" value="ECO:0007669"/>
    <property type="project" value="UniProtKB-SubCell"/>
</dbReference>
<accession>A0A3M9NES9</accession>
<dbReference type="Pfam" id="PF17801">
    <property type="entry name" value="Melibiase_C"/>
    <property type="match status" value="1"/>
</dbReference>
<dbReference type="PROSITE" id="PS00512">
    <property type="entry name" value="ALPHA_GALACTOSIDASE"/>
    <property type="match status" value="1"/>
</dbReference>
<keyword evidence="9 11" id="KW-0326">Glycosidase</keyword>
<dbReference type="GO" id="GO:0004557">
    <property type="term" value="F:alpha-galactosidase activity"/>
    <property type="evidence" value="ECO:0007669"/>
    <property type="project" value="UniProtKB-EC"/>
</dbReference>
<keyword evidence="10" id="KW-0624">Polysaccharide degradation</keyword>
<evidence type="ECO:0000256" key="9">
    <source>
        <dbReference type="ARBA" id="ARBA00023295"/>
    </source>
</evidence>
<dbReference type="InterPro" id="IPR013785">
    <property type="entry name" value="Aldolase_TIM"/>
</dbReference>
<evidence type="ECO:0000256" key="10">
    <source>
        <dbReference type="ARBA" id="ARBA00023326"/>
    </source>
</evidence>
<feature type="domain" description="Alpha galactosidase C-terminal" evidence="13">
    <location>
        <begin position="331"/>
        <end position="404"/>
    </location>
</feature>
<organism evidence="14 15">
    <name type="scientific">Hanamia caeni</name>
    <dbReference type="NCBI Taxonomy" id="2294116"/>
    <lineage>
        <taxon>Bacteria</taxon>
        <taxon>Pseudomonadati</taxon>
        <taxon>Bacteroidota</taxon>
        <taxon>Chitinophagia</taxon>
        <taxon>Chitinophagales</taxon>
        <taxon>Chitinophagaceae</taxon>
        <taxon>Hanamia</taxon>
    </lineage>
</organism>
<reference evidence="14 15" key="1">
    <citation type="submission" date="2018-11" db="EMBL/GenBank/DDBJ databases">
        <title>Draft genome sequence of Ferruginibacter sp. BO-59.</title>
        <authorList>
            <person name="Im W.T."/>
        </authorList>
    </citation>
    <scope>NUCLEOTIDE SEQUENCE [LARGE SCALE GENOMIC DNA]</scope>
    <source>
        <strain evidence="14 15">BO-59</strain>
    </source>
</reference>
<feature type="chain" id="PRO_5017987519" description="Alpha-galactosidase" evidence="12">
    <location>
        <begin position="35"/>
        <end position="411"/>
    </location>
</feature>
<dbReference type="CDD" id="cd14792">
    <property type="entry name" value="GH27"/>
    <property type="match status" value="1"/>
</dbReference>
<keyword evidence="5 11" id="KW-0378">Hydrolase</keyword>
<keyword evidence="3" id="KW-0964">Secreted</keyword>
<evidence type="ECO:0000256" key="2">
    <source>
        <dbReference type="ARBA" id="ARBA00009743"/>
    </source>
</evidence>
<dbReference type="EC" id="3.2.1.22" evidence="11"/>
<dbReference type="GO" id="GO:0000272">
    <property type="term" value="P:polysaccharide catabolic process"/>
    <property type="evidence" value="ECO:0007669"/>
    <property type="project" value="UniProtKB-KW"/>
</dbReference>
<dbReference type="Proteomes" id="UP000267223">
    <property type="component" value="Unassembled WGS sequence"/>
</dbReference>
<comment type="similarity">
    <text evidence="2 11">Belongs to the glycosyl hydrolase 27 family.</text>
</comment>
<evidence type="ECO:0000256" key="5">
    <source>
        <dbReference type="ARBA" id="ARBA00022801"/>
    </source>
</evidence>
<evidence type="ECO:0000256" key="12">
    <source>
        <dbReference type="SAM" id="SignalP"/>
    </source>
</evidence>
<evidence type="ECO:0000256" key="3">
    <source>
        <dbReference type="ARBA" id="ARBA00022525"/>
    </source>
</evidence>
<dbReference type="PANTHER" id="PTHR11452:SF75">
    <property type="entry name" value="ALPHA-GALACTOSIDASE MEL1"/>
    <property type="match status" value="1"/>
</dbReference>
<sequence length="411" mass="46376">MPINKKSNLNMNKKYFAQYLLLLVFFLSPSSIKAQQNGLALTPPMGWSSWYPFVDTINEKKIMETADAMVSTGLRDLGYTILQLDDGWMAKTRDENGRQFADKKRFPHGLKFLADYLHARGLKLGIYSSAGATTCAGYPGSYGHEELDAKTYASWGIDYLKYDACGNKEGHSDKELFTRMGNALKATGRPVIFNLCIFYSDTTHLWGAALGNTWRTGGDIVKFIEKNPEVTYQNWYSTLETQVLGKEKYAGPGHWNDPDNLIVGYARNNKQTLAEQQAQFSFWSLLAAPLFLGNDVRNMPPEIKKIITNKEVIAINQDKEGKQGTRIVSEKNYEIWVKPLSDEAKAVILFNKTNSSLKIQLKKNDLDMQGKLKMRDLWRHANQGLLKKSFTAKVAPHGVVMLKILHANGNE</sequence>
<evidence type="ECO:0000256" key="8">
    <source>
        <dbReference type="ARBA" id="ARBA00023277"/>
    </source>
</evidence>
<feature type="signal peptide" evidence="12">
    <location>
        <begin position="1"/>
        <end position="34"/>
    </location>
</feature>
<evidence type="ECO:0000259" key="13">
    <source>
        <dbReference type="Pfam" id="PF17801"/>
    </source>
</evidence>
<keyword evidence="6 11" id="KW-1015">Disulfide bond</keyword>
<comment type="caution">
    <text evidence="14">The sequence shown here is derived from an EMBL/GenBank/DDBJ whole genome shotgun (WGS) entry which is preliminary data.</text>
</comment>
<dbReference type="SUPFAM" id="SSF51445">
    <property type="entry name" value="(Trans)glycosidases"/>
    <property type="match status" value="1"/>
</dbReference>
<dbReference type="Pfam" id="PF16499">
    <property type="entry name" value="Melibiase_2"/>
    <property type="match status" value="1"/>
</dbReference>